<dbReference type="PROSITE" id="PS50866">
    <property type="entry name" value="GOLD"/>
    <property type="match status" value="1"/>
</dbReference>
<sequence>MAAFNLWAVMLVVLPVARGIWLELPSNTVKCLSEDLRNNVLVMAEYYAFYGDHDELNSTSNPSVSIKVSSPHGNELHRDEKVFHGTFAFTTTESGSYQACFWANNQRADKNVMVGLEWRTGIATKD</sequence>
<keyword evidence="11" id="KW-1185">Reference proteome</keyword>
<keyword evidence="6" id="KW-0472">Membrane</keyword>
<feature type="signal peptide" evidence="8">
    <location>
        <begin position="1"/>
        <end position="19"/>
    </location>
</feature>
<evidence type="ECO:0000256" key="2">
    <source>
        <dbReference type="ARBA" id="ARBA00007104"/>
    </source>
</evidence>
<evidence type="ECO:0000256" key="4">
    <source>
        <dbReference type="ARBA" id="ARBA00022729"/>
    </source>
</evidence>
<evidence type="ECO:0000313" key="11">
    <source>
        <dbReference type="Proteomes" id="UP001632038"/>
    </source>
</evidence>
<dbReference type="Pfam" id="PF01105">
    <property type="entry name" value="EMP24_GP25L"/>
    <property type="match status" value="1"/>
</dbReference>
<comment type="subcellular location">
    <subcellularLocation>
        <location evidence="1 7">Membrane</location>
        <topology evidence="1 7">Single-pass type I membrane protein</topology>
    </subcellularLocation>
</comment>
<dbReference type="GO" id="GO:0016020">
    <property type="term" value="C:membrane"/>
    <property type="evidence" value="ECO:0007669"/>
    <property type="project" value="UniProtKB-SubCell"/>
</dbReference>
<evidence type="ECO:0000256" key="3">
    <source>
        <dbReference type="ARBA" id="ARBA00022692"/>
    </source>
</evidence>
<comment type="caution">
    <text evidence="10">The sequence shown here is derived from an EMBL/GenBank/DDBJ whole genome shotgun (WGS) entry which is preliminary data.</text>
</comment>
<evidence type="ECO:0000256" key="6">
    <source>
        <dbReference type="ARBA" id="ARBA00023136"/>
    </source>
</evidence>
<name>A0ABD3CYJ7_9LAMI</name>
<dbReference type="InterPro" id="IPR015720">
    <property type="entry name" value="Emp24-like"/>
</dbReference>
<evidence type="ECO:0000256" key="7">
    <source>
        <dbReference type="RuleBase" id="RU003827"/>
    </source>
</evidence>
<evidence type="ECO:0000259" key="9">
    <source>
        <dbReference type="PROSITE" id="PS50866"/>
    </source>
</evidence>
<dbReference type="EMBL" id="JAVIJP010000028">
    <property type="protein sequence ID" value="KAL3634767.1"/>
    <property type="molecule type" value="Genomic_DNA"/>
</dbReference>
<proteinExistence type="inferred from homology"/>
<keyword evidence="5" id="KW-1133">Transmembrane helix</keyword>
<evidence type="ECO:0000313" key="10">
    <source>
        <dbReference type="EMBL" id="KAL3634767.1"/>
    </source>
</evidence>
<dbReference type="PANTHER" id="PTHR22811">
    <property type="entry name" value="TRANSMEMBRANE EMP24 DOMAIN-CONTAINING PROTEIN"/>
    <property type="match status" value="1"/>
</dbReference>
<keyword evidence="3 7" id="KW-0812">Transmembrane</keyword>
<organism evidence="10 11">
    <name type="scientific">Castilleja foliolosa</name>
    <dbReference type="NCBI Taxonomy" id="1961234"/>
    <lineage>
        <taxon>Eukaryota</taxon>
        <taxon>Viridiplantae</taxon>
        <taxon>Streptophyta</taxon>
        <taxon>Embryophyta</taxon>
        <taxon>Tracheophyta</taxon>
        <taxon>Spermatophyta</taxon>
        <taxon>Magnoliopsida</taxon>
        <taxon>eudicotyledons</taxon>
        <taxon>Gunneridae</taxon>
        <taxon>Pentapetalae</taxon>
        <taxon>asterids</taxon>
        <taxon>lamiids</taxon>
        <taxon>Lamiales</taxon>
        <taxon>Orobanchaceae</taxon>
        <taxon>Pedicularideae</taxon>
        <taxon>Castillejinae</taxon>
        <taxon>Castilleja</taxon>
    </lineage>
</organism>
<accession>A0ABD3CYJ7</accession>
<comment type="similarity">
    <text evidence="2 7">Belongs to the EMP24/GP25L family.</text>
</comment>
<reference evidence="11" key="1">
    <citation type="journal article" date="2024" name="IScience">
        <title>Strigolactones Initiate the Formation of Haustorium-like Structures in Castilleja.</title>
        <authorList>
            <person name="Buerger M."/>
            <person name="Peterson D."/>
            <person name="Chory J."/>
        </authorList>
    </citation>
    <scope>NUCLEOTIDE SEQUENCE [LARGE SCALE GENOMIC DNA]</scope>
</reference>
<dbReference type="InterPro" id="IPR009038">
    <property type="entry name" value="GOLD_dom"/>
</dbReference>
<feature type="chain" id="PRO_5044776243" description="GOLD domain-containing protein" evidence="8">
    <location>
        <begin position="20"/>
        <end position="126"/>
    </location>
</feature>
<dbReference type="Proteomes" id="UP001632038">
    <property type="component" value="Unassembled WGS sequence"/>
</dbReference>
<dbReference type="AlphaFoldDB" id="A0ABD3CYJ7"/>
<gene>
    <name evidence="10" type="ORF">CASFOL_021821</name>
</gene>
<evidence type="ECO:0000256" key="8">
    <source>
        <dbReference type="SAM" id="SignalP"/>
    </source>
</evidence>
<evidence type="ECO:0000256" key="5">
    <source>
        <dbReference type="ARBA" id="ARBA00022989"/>
    </source>
</evidence>
<evidence type="ECO:0000256" key="1">
    <source>
        <dbReference type="ARBA" id="ARBA00004479"/>
    </source>
</evidence>
<keyword evidence="4 8" id="KW-0732">Signal</keyword>
<feature type="domain" description="GOLD" evidence="9">
    <location>
        <begin position="29"/>
        <end position="122"/>
    </location>
</feature>
<protein>
    <recommendedName>
        <fullName evidence="9">GOLD domain-containing protein</fullName>
    </recommendedName>
</protein>